<keyword evidence="3" id="KW-1185">Reference proteome</keyword>
<organism evidence="2 3">
    <name type="scientific">Kipferlia bialata</name>
    <dbReference type="NCBI Taxonomy" id="797122"/>
    <lineage>
        <taxon>Eukaryota</taxon>
        <taxon>Metamonada</taxon>
        <taxon>Carpediemonas-like organisms</taxon>
        <taxon>Kipferlia</taxon>
    </lineage>
</organism>
<evidence type="ECO:0000313" key="3">
    <source>
        <dbReference type="Proteomes" id="UP000265618"/>
    </source>
</evidence>
<feature type="compositionally biased region" description="Basic and acidic residues" evidence="1">
    <location>
        <begin position="121"/>
        <end position="132"/>
    </location>
</feature>
<reference evidence="2 3" key="1">
    <citation type="journal article" date="2018" name="PLoS ONE">
        <title>The draft genome of Kipferlia bialata reveals reductive genome evolution in fornicate parasites.</title>
        <authorList>
            <person name="Tanifuji G."/>
            <person name="Takabayashi S."/>
            <person name="Kume K."/>
            <person name="Takagi M."/>
            <person name="Nakayama T."/>
            <person name="Kamikawa R."/>
            <person name="Inagaki Y."/>
            <person name="Hashimoto T."/>
        </authorList>
    </citation>
    <scope>NUCLEOTIDE SEQUENCE [LARGE SCALE GENOMIC DNA]</scope>
    <source>
        <strain evidence="2">NY0173</strain>
    </source>
</reference>
<comment type="caution">
    <text evidence="2">The sequence shown here is derived from an EMBL/GenBank/DDBJ whole genome shotgun (WGS) entry which is preliminary data.</text>
</comment>
<feature type="region of interest" description="Disordered" evidence="1">
    <location>
        <begin position="1"/>
        <end position="52"/>
    </location>
</feature>
<feature type="compositionally biased region" description="Basic and acidic residues" evidence="1">
    <location>
        <begin position="31"/>
        <end position="52"/>
    </location>
</feature>
<dbReference type="AlphaFoldDB" id="A0A9K3D989"/>
<evidence type="ECO:0000313" key="2">
    <source>
        <dbReference type="EMBL" id="GIQ91503.1"/>
    </source>
</evidence>
<feature type="compositionally biased region" description="Basic and acidic residues" evidence="1">
    <location>
        <begin position="84"/>
        <end position="93"/>
    </location>
</feature>
<dbReference type="EMBL" id="BDIP01007827">
    <property type="protein sequence ID" value="GIQ91503.1"/>
    <property type="molecule type" value="Genomic_DNA"/>
</dbReference>
<name>A0A9K3D989_9EUKA</name>
<feature type="region of interest" description="Disordered" evidence="1">
    <location>
        <begin position="73"/>
        <end position="110"/>
    </location>
</feature>
<proteinExistence type="predicted"/>
<gene>
    <name evidence="2" type="ORF">KIPB_014785</name>
</gene>
<feature type="region of interest" description="Disordered" evidence="1">
    <location>
        <begin position="121"/>
        <end position="140"/>
    </location>
</feature>
<accession>A0A9K3D989</accession>
<dbReference type="Proteomes" id="UP000265618">
    <property type="component" value="Unassembled WGS sequence"/>
</dbReference>
<evidence type="ECO:0000256" key="1">
    <source>
        <dbReference type="SAM" id="MobiDB-lite"/>
    </source>
</evidence>
<sequence length="140" mass="15979">MSRVTSFGDLRGAKPMSRAASFGDLRQSMTLERERERDAAEEGEREAREREIEALRREERGREIEALRVSLSPSLSPCPASLEGDGRGREIVGDGRYAISHGSERGRESVIEWERHRRAELERERERQREAEEALSPDTG</sequence>
<feature type="compositionally biased region" description="Low complexity" evidence="1">
    <location>
        <begin position="73"/>
        <end position="82"/>
    </location>
</feature>
<protein>
    <submittedName>
        <fullName evidence="2">Uncharacterized protein</fullName>
    </submittedName>
</protein>